<evidence type="ECO:0000313" key="3">
    <source>
        <dbReference type="Proteomes" id="UP000199502"/>
    </source>
</evidence>
<evidence type="ECO:0008006" key="4">
    <source>
        <dbReference type="Google" id="ProtNLM"/>
    </source>
</evidence>
<accession>A0A1G5DHV8</accession>
<gene>
    <name evidence="2" type="ORF">SAMN05660710_00809</name>
</gene>
<dbReference type="EMBL" id="FMVT01000002">
    <property type="protein sequence ID" value="SCY14121.1"/>
    <property type="molecule type" value="Genomic_DNA"/>
</dbReference>
<proteinExistence type="predicted"/>
<dbReference type="InterPro" id="IPR011010">
    <property type="entry name" value="DNA_brk_join_enz"/>
</dbReference>
<dbReference type="Gene3D" id="1.10.443.10">
    <property type="entry name" value="Intergrase catalytic core"/>
    <property type="match status" value="1"/>
</dbReference>
<keyword evidence="3" id="KW-1185">Reference proteome</keyword>
<sequence length="201" mass="22431">MGRRITMELPNLIEFMVGSFVRPLESELFSLRLSDIEIKEHPKALHLSIHDGKNGARTTVTMPECVDTYHRQIKLAGATSPDQFLFFPHLLNRSLAVTAARQMFNHVLGKAALKTDPRGEARQLYSLRHYSIQKRITGSGGVVNIYTLAKNAGTSVEMIEKFYAKFLAPSSAMIENLHFERVADPPATPPLVDDEKVATTP</sequence>
<keyword evidence="1" id="KW-0233">DNA recombination</keyword>
<organism evidence="2 3">
    <name type="scientific">Paracoccus tibetensis</name>
    <dbReference type="NCBI Taxonomy" id="336292"/>
    <lineage>
        <taxon>Bacteria</taxon>
        <taxon>Pseudomonadati</taxon>
        <taxon>Pseudomonadota</taxon>
        <taxon>Alphaproteobacteria</taxon>
        <taxon>Rhodobacterales</taxon>
        <taxon>Paracoccaceae</taxon>
        <taxon>Paracoccus</taxon>
    </lineage>
</organism>
<dbReference type="GO" id="GO:0015074">
    <property type="term" value="P:DNA integration"/>
    <property type="evidence" value="ECO:0007669"/>
    <property type="project" value="InterPro"/>
</dbReference>
<dbReference type="AlphaFoldDB" id="A0A1G5DHV8"/>
<name>A0A1G5DHV8_9RHOB</name>
<dbReference type="GO" id="GO:0003677">
    <property type="term" value="F:DNA binding"/>
    <property type="evidence" value="ECO:0007669"/>
    <property type="project" value="InterPro"/>
</dbReference>
<protein>
    <recommendedName>
        <fullName evidence="4">Tyr recombinase domain-containing protein</fullName>
    </recommendedName>
</protein>
<evidence type="ECO:0000256" key="1">
    <source>
        <dbReference type="ARBA" id="ARBA00023172"/>
    </source>
</evidence>
<evidence type="ECO:0000313" key="2">
    <source>
        <dbReference type="EMBL" id="SCY14121.1"/>
    </source>
</evidence>
<dbReference type="GO" id="GO:0006310">
    <property type="term" value="P:DNA recombination"/>
    <property type="evidence" value="ECO:0007669"/>
    <property type="project" value="UniProtKB-KW"/>
</dbReference>
<reference evidence="2 3" key="1">
    <citation type="submission" date="2016-10" db="EMBL/GenBank/DDBJ databases">
        <authorList>
            <person name="de Groot N.N."/>
        </authorList>
    </citation>
    <scope>NUCLEOTIDE SEQUENCE [LARGE SCALE GENOMIC DNA]</scope>
    <source>
        <strain evidence="2 3">CGMCC 1.8925</strain>
    </source>
</reference>
<dbReference type="Proteomes" id="UP000199502">
    <property type="component" value="Unassembled WGS sequence"/>
</dbReference>
<dbReference type="STRING" id="336292.SAMN05660710_00809"/>
<dbReference type="InterPro" id="IPR013762">
    <property type="entry name" value="Integrase-like_cat_sf"/>
</dbReference>
<dbReference type="SUPFAM" id="SSF56349">
    <property type="entry name" value="DNA breaking-rejoining enzymes"/>
    <property type="match status" value="1"/>
</dbReference>